<dbReference type="GO" id="GO:0005737">
    <property type="term" value="C:cytoplasm"/>
    <property type="evidence" value="ECO:0007669"/>
    <property type="project" value="TreeGrafter"/>
</dbReference>
<dbReference type="GO" id="GO:0043041">
    <property type="term" value="P:amino acid activation for nonribosomal peptide biosynthetic process"/>
    <property type="evidence" value="ECO:0007669"/>
    <property type="project" value="TreeGrafter"/>
</dbReference>
<dbReference type="SUPFAM" id="SSF56801">
    <property type="entry name" value="Acetyl-CoA synthetase-like"/>
    <property type="match status" value="1"/>
</dbReference>
<dbReference type="InterPro" id="IPR020845">
    <property type="entry name" value="AMP-binding_CS"/>
</dbReference>
<dbReference type="RefSeq" id="WP_049717531.1">
    <property type="nucleotide sequence ID" value="NZ_LFXA01000012.1"/>
</dbReference>
<dbReference type="PATRIC" id="fig|1678637.3.peg.4145"/>
<sequence length="523" mass="55456">MDEMTDGAAYGLHGRFLRGLALAGDGEALRADGRSVGYRELHRTALAWAGALLEAGGGRPGVIGVLGNKTVGAYTATLAALYTGSAVVPLHPGFPEARTRQALRAAGVTALVAAADAAPLLPGLLGPDSTLPVLVPEVPGAGTVELRPDQALDAPRAVEPGDTAYILFTSGSTGRPKGVPVSHSSCAFYFQQVEKRYDFTPDDVFSQTFDLTFDCAMFDLFTAWGSGGTLVAVEPGALFALPDFLAAQRVTVWFSTPSAIRLVRRTGGLTPGALPTLRWSLFAGEALKAEDAADWQRAAPAATVENLYGPTELTITITAHRWDPATSPGACVHGAVPIGRVHDGHDWLLAGEDGTPAAPDAAEGELWVSGPQSTTGYLHRADDAGRFPRHAGRIWYRTGDWVRRAPDGELTYLGRIDHQVQVQGIRVELAEIDHAVRGCAGVEDAVTVATRDGDALELVVFYTGEARPPAQFARQLRQTLPPGTLPKHYEHLPALPLNANRKTDRTGLTARAEALVGRRPAAR</sequence>
<evidence type="ECO:0000259" key="1">
    <source>
        <dbReference type="Pfam" id="PF00501"/>
    </source>
</evidence>
<dbReference type="PROSITE" id="PS00455">
    <property type="entry name" value="AMP_BINDING"/>
    <property type="match status" value="1"/>
</dbReference>
<dbReference type="InterPro" id="IPR045851">
    <property type="entry name" value="AMP-bd_C_sf"/>
</dbReference>
<name>A0A0K9XCQ9_9ACTN</name>
<dbReference type="Proteomes" id="UP000037288">
    <property type="component" value="Unassembled WGS sequence"/>
</dbReference>
<proteinExistence type="predicted"/>
<comment type="caution">
    <text evidence="2">The sequence shown here is derived from an EMBL/GenBank/DDBJ whole genome shotgun (WGS) entry which is preliminary data.</text>
</comment>
<organism evidence="2 3">
    <name type="scientific">Streptomyces caatingaensis</name>
    <dbReference type="NCBI Taxonomy" id="1678637"/>
    <lineage>
        <taxon>Bacteria</taxon>
        <taxon>Bacillati</taxon>
        <taxon>Actinomycetota</taxon>
        <taxon>Actinomycetes</taxon>
        <taxon>Kitasatosporales</taxon>
        <taxon>Streptomycetaceae</taxon>
        <taxon>Streptomyces</taxon>
    </lineage>
</organism>
<dbReference type="Pfam" id="PF00501">
    <property type="entry name" value="AMP-binding"/>
    <property type="match status" value="1"/>
</dbReference>
<feature type="domain" description="AMP-dependent synthetase/ligase" evidence="1">
    <location>
        <begin position="25"/>
        <end position="378"/>
    </location>
</feature>
<keyword evidence="3" id="KW-1185">Reference proteome</keyword>
<dbReference type="GO" id="GO:0031177">
    <property type="term" value="F:phosphopantetheine binding"/>
    <property type="evidence" value="ECO:0007669"/>
    <property type="project" value="TreeGrafter"/>
</dbReference>
<dbReference type="STRING" id="1678637.AC230_19280"/>
<dbReference type="AlphaFoldDB" id="A0A0K9XCQ9"/>
<dbReference type="GO" id="GO:0044550">
    <property type="term" value="P:secondary metabolite biosynthetic process"/>
    <property type="evidence" value="ECO:0007669"/>
    <property type="project" value="TreeGrafter"/>
</dbReference>
<dbReference type="InterPro" id="IPR042099">
    <property type="entry name" value="ANL_N_sf"/>
</dbReference>
<reference evidence="3" key="1">
    <citation type="submission" date="2015-07" db="EMBL/GenBank/DDBJ databases">
        <title>Draft genome sequence of Streptomyces sp. CMAA 1322, a bacterium isolated from Caatinga biome, from dry forest semiarid of Brazil.</title>
        <authorList>
            <person name="Santos S.N."/>
            <person name="Gacesa R."/>
            <person name="Taketani R.G."/>
            <person name="Long P.F."/>
            <person name="Melo I.S."/>
        </authorList>
    </citation>
    <scope>NUCLEOTIDE SEQUENCE [LARGE SCALE GENOMIC DNA]</scope>
    <source>
        <strain evidence="3">CMAA 1322</strain>
    </source>
</reference>
<dbReference type="Gene3D" id="3.40.50.12780">
    <property type="entry name" value="N-terminal domain of ligase-like"/>
    <property type="match status" value="1"/>
</dbReference>
<accession>A0A0K9XCQ9</accession>
<protein>
    <submittedName>
        <fullName evidence="2">AMP-dependent synthetase</fullName>
    </submittedName>
</protein>
<dbReference type="InterPro" id="IPR000873">
    <property type="entry name" value="AMP-dep_synth/lig_dom"/>
</dbReference>
<evidence type="ECO:0000313" key="3">
    <source>
        <dbReference type="Proteomes" id="UP000037288"/>
    </source>
</evidence>
<dbReference type="EMBL" id="LFXA01000012">
    <property type="protein sequence ID" value="KNB50926.1"/>
    <property type="molecule type" value="Genomic_DNA"/>
</dbReference>
<dbReference type="PANTHER" id="PTHR45527:SF1">
    <property type="entry name" value="FATTY ACID SYNTHASE"/>
    <property type="match status" value="1"/>
</dbReference>
<evidence type="ECO:0000313" key="2">
    <source>
        <dbReference type="EMBL" id="KNB50926.1"/>
    </source>
</evidence>
<gene>
    <name evidence="2" type="ORF">AC230_19280</name>
</gene>
<dbReference type="PANTHER" id="PTHR45527">
    <property type="entry name" value="NONRIBOSOMAL PEPTIDE SYNTHETASE"/>
    <property type="match status" value="1"/>
</dbReference>
<dbReference type="Gene3D" id="3.30.300.30">
    <property type="match status" value="1"/>
</dbReference>